<keyword evidence="3" id="KW-1185">Reference proteome</keyword>
<evidence type="ECO:0000313" key="3">
    <source>
        <dbReference type="Proteomes" id="UP000196084"/>
    </source>
</evidence>
<reference evidence="2 3" key="1">
    <citation type="submission" date="2017-02" db="EMBL/GenBank/DDBJ databases">
        <title>Natronthermophilus aegyptiacus gen. nov.,sp. nov., an aerobic, extremely halophilic alkalithermophilic archaeon isolated from the athalassohaline Wadi An Natrun, Egypt.</title>
        <authorList>
            <person name="Zhao B."/>
        </authorList>
    </citation>
    <scope>NUCLEOTIDE SEQUENCE [LARGE SCALE GENOMIC DNA]</scope>
    <source>
        <strain evidence="2 3">CGMCC 1.3597</strain>
    </source>
</reference>
<evidence type="ECO:0000256" key="1">
    <source>
        <dbReference type="HAMAP-Rule" id="MF_01112"/>
    </source>
</evidence>
<gene>
    <name evidence="2" type="ORF">B2G88_14160</name>
</gene>
<organism evidence="2 3">
    <name type="scientific">Natronolimnobius baerhuensis</name>
    <dbReference type="NCBI Taxonomy" id="253108"/>
    <lineage>
        <taxon>Archaea</taxon>
        <taxon>Methanobacteriati</taxon>
        <taxon>Methanobacteriota</taxon>
        <taxon>Stenosarchaea group</taxon>
        <taxon>Halobacteria</taxon>
        <taxon>Halobacteriales</taxon>
        <taxon>Natrialbaceae</taxon>
        <taxon>Natronolimnobius</taxon>
    </lineage>
</organism>
<sequence length="137" mass="15434">MTEIYRVDVEITAPIYDTEVTSRVADAVGNIFPNAEISEEFGEIRAEAHALDHVSELLHQQEILDTARGEFFANRDGQTFSFALKKQAAFEDRINFSVGEPDELGEISVRVRVDEPTLEEYIDHIAPPTEDGRPVEK</sequence>
<dbReference type="PANTHER" id="PTHR39652">
    <property type="entry name" value="UPF0201 PROTEIN TK1335"/>
    <property type="match status" value="1"/>
</dbReference>
<dbReference type="Gene3D" id="3.30.1440.10">
    <property type="match status" value="1"/>
</dbReference>
<dbReference type="Pfam" id="PF01877">
    <property type="entry name" value="RNA_binding"/>
    <property type="match status" value="1"/>
</dbReference>
<dbReference type="InterPro" id="IPR022803">
    <property type="entry name" value="Ribosomal_uL5_dom_sf"/>
</dbReference>
<dbReference type="OrthoDB" id="7819at2157"/>
<dbReference type="SUPFAM" id="SSF55282">
    <property type="entry name" value="RL5-like"/>
    <property type="match status" value="1"/>
</dbReference>
<comment type="caution">
    <text evidence="2">The sequence shown here is derived from an EMBL/GenBank/DDBJ whole genome shotgun (WGS) entry which is preliminary data.</text>
</comment>
<protein>
    <recommendedName>
        <fullName evidence="1">UPF0201 protein B2G88_14160</fullName>
    </recommendedName>
</protein>
<proteinExistence type="inferred from homology"/>
<dbReference type="InterPro" id="IPR002739">
    <property type="entry name" value="PAB1135-like"/>
</dbReference>
<comment type="similarity">
    <text evidence="1">Belongs to the UPF0201 family.</text>
</comment>
<evidence type="ECO:0000313" key="2">
    <source>
        <dbReference type="EMBL" id="OVE83577.1"/>
    </source>
</evidence>
<dbReference type="HAMAP" id="MF_01112">
    <property type="entry name" value="UPF0201"/>
    <property type="match status" value="1"/>
</dbReference>
<accession>A0A202E5R1</accession>
<dbReference type="EMBL" id="MWPH01000003">
    <property type="protein sequence ID" value="OVE83577.1"/>
    <property type="molecule type" value="Genomic_DNA"/>
</dbReference>
<name>A0A202E5R1_9EURY</name>
<dbReference type="Proteomes" id="UP000196084">
    <property type="component" value="Unassembled WGS sequence"/>
</dbReference>
<dbReference type="PANTHER" id="PTHR39652:SF1">
    <property type="entry name" value="UPF0201 PROTEIN TK1335"/>
    <property type="match status" value="1"/>
</dbReference>
<dbReference type="RefSeq" id="WP_054863824.1">
    <property type="nucleotide sequence ID" value="NZ_MWPH01000003.1"/>
</dbReference>
<dbReference type="AlphaFoldDB" id="A0A202E5R1"/>